<keyword evidence="5" id="KW-1185">Reference proteome</keyword>
<evidence type="ECO:0000256" key="2">
    <source>
        <dbReference type="ARBA" id="ARBA00023239"/>
    </source>
</evidence>
<evidence type="ECO:0000259" key="3">
    <source>
        <dbReference type="Pfam" id="PF05426"/>
    </source>
</evidence>
<accession>A0ABU1AWQ2</accession>
<dbReference type="InterPro" id="IPR008929">
    <property type="entry name" value="Chondroitin_lyas"/>
</dbReference>
<evidence type="ECO:0000256" key="1">
    <source>
        <dbReference type="ARBA" id="ARBA00022729"/>
    </source>
</evidence>
<organism evidence="4 5">
    <name type="scientific">Thalassobacterium maritimum</name>
    <dbReference type="NCBI Taxonomy" id="3041265"/>
    <lineage>
        <taxon>Bacteria</taxon>
        <taxon>Pseudomonadati</taxon>
        <taxon>Verrucomicrobiota</taxon>
        <taxon>Opitutia</taxon>
        <taxon>Puniceicoccales</taxon>
        <taxon>Coraliomargaritaceae</taxon>
        <taxon>Thalassobacterium</taxon>
    </lineage>
</organism>
<dbReference type="RefSeq" id="WP_308951210.1">
    <property type="nucleotide sequence ID" value="NZ_JARXHW010000034.1"/>
</dbReference>
<dbReference type="SUPFAM" id="SSF48230">
    <property type="entry name" value="Chondroitin AC/alginate lyase"/>
    <property type="match status" value="1"/>
</dbReference>
<dbReference type="Gene3D" id="1.50.10.100">
    <property type="entry name" value="Chondroitin AC/alginate lyase"/>
    <property type="match status" value="1"/>
</dbReference>
<dbReference type="InterPro" id="IPR008397">
    <property type="entry name" value="Alginate_lyase_dom"/>
</dbReference>
<dbReference type="Pfam" id="PF05426">
    <property type="entry name" value="Alginate_lyase"/>
    <property type="match status" value="1"/>
</dbReference>
<comment type="caution">
    <text evidence="4">The sequence shown here is derived from an EMBL/GenBank/DDBJ whole genome shotgun (WGS) entry which is preliminary data.</text>
</comment>
<name>A0ABU1AWQ2_9BACT</name>
<evidence type="ECO:0000313" key="5">
    <source>
        <dbReference type="Proteomes" id="UP001225316"/>
    </source>
</evidence>
<dbReference type="Proteomes" id="UP001225316">
    <property type="component" value="Unassembled WGS sequence"/>
</dbReference>
<proteinExistence type="predicted"/>
<reference evidence="4 5" key="1">
    <citation type="submission" date="2023-04" db="EMBL/GenBank/DDBJ databases">
        <title>A novel bacteria isolated from coastal sediment.</title>
        <authorList>
            <person name="Liu X.-J."/>
            <person name="Du Z.-J."/>
        </authorList>
    </citation>
    <scope>NUCLEOTIDE SEQUENCE [LARGE SCALE GENOMIC DNA]</scope>
    <source>
        <strain evidence="4 5">SDUM461003</strain>
    </source>
</reference>
<protein>
    <submittedName>
        <fullName evidence="4">Alginate lyase family protein</fullName>
    </submittedName>
</protein>
<feature type="domain" description="Alginate lyase" evidence="3">
    <location>
        <begin position="67"/>
        <end position="287"/>
    </location>
</feature>
<evidence type="ECO:0000313" key="4">
    <source>
        <dbReference type="EMBL" id="MDQ8208588.1"/>
    </source>
</evidence>
<gene>
    <name evidence="4" type="ORF">QEH52_13770</name>
</gene>
<keyword evidence="2 4" id="KW-0456">Lyase</keyword>
<dbReference type="GO" id="GO:0016829">
    <property type="term" value="F:lyase activity"/>
    <property type="evidence" value="ECO:0007669"/>
    <property type="project" value="UniProtKB-KW"/>
</dbReference>
<sequence>MMPNEDSVYPHPGGFHTVSQLSAARSQIAAGEPLRVAAFEALLEQARQALQWIANPQESFTVPGFYRDAAGHNAAKKQLSDDVWAAYACAIAYQLSEGAARKEYADQSAAILTAWARQNRGTCGDDGDLAMAYVGIGFVLAAELLLDYEGWQPEDLSAVKQWVRAVYLQSCLNIVERKNNWGDWGLVGSMASHYLLEERSALEVDVERLRGKIDHAIAADGHMPLEVKRGKNSLWYTYFALSPLTTACEIARNVSGVDLFVYKGKDGAGIEEALDYFIHYCREPKAWPHYREADLRIPTPQGYPGNLFDAMSAIYGKEVYGEWVEASRPIMMYDHHYTWSVPTLLPPMSRVAQ</sequence>
<keyword evidence="1" id="KW-0732">Signal</keyword>
<dbReference type="EMBL" id="JARXHW010000034">
    <property type="protein sequence ID" value="MDQ8208588.1"/>
    <property type="molecule type" value="Genomic_DNA"/>
</dbReference>